<dbReference type="Gene3D" id="2.170.220.10">
    <property type="match status" value="1"/>
</dbReference>
<dbReference type="GO" id="GO:0004825">
    <property type="term" value="F:methionine-tRNA ligase activity"/>
    <property type="evidence" value="ECO:0007669"/>
    <property type="project" value="UniProtKB-EC"/>
</dbReference>
<dbReference type="Pfam" id="PF09334">
    <property type="entry name" value="tRNA-synt_1g"/>
    <property type="match status" value="1"/>
</dbReference>
<evidence type="ECO:0000256" key="5">
    <source>
        <dbReference type="ARBA" id="ARBA00022917"/>
    </source>
</evidence>
<evidence type="ECO:0000313" key="12">
    <source>
        <dbReference type="EMBL" id="SVE92382.1"/>
    </source>
</evidence>
<dbReference type="SUPFAM" id="SSF52374">
    <property type="entry name" value="Nucleotidylyl transferase"/>
    <property type="match status" value="1"/>
</dbReference>
<dbReference type="InterPro" id="IPR033911">
    <property type="entry name" value="MetRS_core"/>
</dbReference>
<accession>A0A4Y7NGU6</accession>
<dbReference type="GO" id="GO:0005739">
    <property type="term" value="C:mitochondrion"/>
    <property type="evidence" value="ECO:0007669"/>
    <property type="project" value="UniProtKB-ARBA"/>
</dbReference>
<keyword evidence="5 10" id="KW-0648">Protein biosynthesis</keyword>
<dbReference type="CDD" id="cd00814">
    <property type="entry name" value="MetRS_core"/>
    <property type="match status" value="1"/>
</dbReference>
<dbReference type="SUPFAM" id="SSF47323">
    <property type="entry name" value="Anticodon-binding domain of a subclass of class I aminoacyl-tRNA synthetases"/>
    <property type="match status" value="1"/>
</dbReference>
<keyword evidence="4 10" id="KW-0067">ATP-binding</keyword>
<proteinExistence type="evidence at transcript level"/>
<dbReference type="PANTHER" id="PTHR43326:SF1">
    <property type="entry name" value="METHIONINE--TRNA LIGASE, MITOCHONDRIAL"/>
    <property type="match status" value="1"/>
</dbReference>
<organism evidence="12">
    <name type="scientific">Megafenestra aurita</name>
    <dbReference type="NCBI Taxonomy" id="2291010"/>
    <lineage>
        <taxon>Eukaryota</taxon>
        <taxon>Metazoa</taxon>
        <taxon>Ecdysozoa</taxon>
        <taxon>Arthropoda</taxon>
        <taxon>Crustacea</taxon>
        <taxon>Branchiopoda</taxon>
        <taxon>Diplostraca</taxon>
        <taxon>Cladocera</taxon>
        <taxon>Anomopoda</taxon>
        <taxon>Daphniidae</taxon>
        <taxon>Megafenestra</taxon>
    </lineage>
</organism>
<dbReference type="CDD" id="cd07957">
    <property type="entry name" value="Anticodon_Ia_Met"/>
    <property type="match status" value="1"/>
</dbReference>
<dbReference type="Gene3D" id="1.10.730.10">
    <property type="entry name" value="Isoleucyl-tRNA Synthetase, Domain 1"/>
    <property type="match status" value="1"/>
</dbReference>
<evidence type="ECO:0000256" key="4">
    <source>
        <dbReference type="ARBA" id="ARBA00022840"/>
    </source>
</evidence>
<dbReference type="InterPro" id="IPR009080">
    <property type="entry name" value="tRNAsynth_Ia_anticodon-bd"/>
</dbReference>
<evidence type="ECO:0000259" key="11">
    <source>
        <dbReference type="Pfam" id="PF09334"/>
    </source>
</evidence>
<comment type="similarity">
    <text evidence="10">Belongs to the class-I aminoacyl-tRNA synthetase family.</text>
</comment>
<evidence type="ECO:0000256" key="10">
    <source>
        <dbReference type="RuleBase" id="RU363039"/>
    </source>
</evidence>
<gene>
    <name evidence="12" type="primary">EOG090X05VD</name>
</gene>
<evidence type="ECO:0000256" key="6">
    <source>
        <dbReference type="ARBA" id="ARBA00023146"/>
    </source>
</evidence>
<evidence type="ECO:0000256" key="1">
    <source>
        <dbReference type="ARBA" id="ARBA00012838"/>
    </source>
</evidence>
<comment type="catalytic activity">
    <reaction evidence="9">
        <text>tRNA(Met) + L-methionine + ATP = L-methionyl-tRNA(Met) + AMP + diphosphate</text>
        <dbReference type="Rhea" id="RHEA:13481"/>
        <dbReference type="Rhea" id="RHEA-COMP:9667"/>
        <dbReference type="Rhea" id="RHEA-COMP:9698"/>
        <dbReference type="ChEBI" id="CHEBI:30616"/>
        <dbReference type="ChEBI" id="CHEBI:33019"/>
        <dbReference type="ChEBI" id="CHEBI:57844"/>
        <dbReference type="ChEBI" id="CHEBI:78442"/>
        <dbReference type="ChEBI" id="CHEBI:78530"/>
        <dbReference type="ChEBI" id="CHEBI:456215"/>
        <dbReference type="EC" id="6.1.1.10"/>
    </reaction>
</comment>
<reference evidence="12" key="1">
    <citation type="submission" date="2018-08" db="EMBL/GenBank/DDBJ databases">
        <authorList>
            <person name="Cornetti L."/>
        </authorList>
    </citation>
    <scope>NUCLEOTIDE SEQUENCE</scope>
    <source>
        <strain evidence="12">CH-H-2</strain>
    </source>
</reference>
<keyword evidence="2 10" id="KW-0436">Ligase</keyword>
<dbReference type="AlphaFoldDB" id="A0A4Y7NGU6"/>
<protein>
    <recommendedName>
        <fullName evidence="7">Methionine--tRNA ligase, mitochondrial</fullName>
        <ecNumber evidence="1">6.1.1.10</ecNumber>
    </recommendedName>
    <alternativeName>
        <fullName evidence="8">Mitochondrial methionyl-tRNA synthetase</fullName>
    </alternativeName>
</protein>
<evidence type="ECO:0000256" key="8">
    <source>
        <dbReference type="ARBA" id="ARBA00030331"/>
    </source>
</evidence>
<dbReference type="EC" id="6.1.1.10" evidence="1"/>
<evidence type="ECO:0000256" key="7">
    <source>
        <dbReference type="ARBA" id="ARBA00026124"/>
    </source>
</evidence>
<dbReference type="InterPro" id="IPR014758">
    <property type="entry name" value="Met-tRNA_synth"/>
</dbReference>
<evidence type="ECO:0000256" key="2">
    <source>
        <dbReference type="ARBA" id="ARBA00022598"/>
    </source>
</evidence>
<dbReference type="GO" id="GO:0005524">
    <property type="term" value="F:ATP binding"/>
    <property type="evidence" value="ECO:0007669"/>
    <property type="project" value="UniProtKB-KW"/>
</dbReference>
<dbReference type="InterPro" id="IPR041872">
    <property type="entry name" value="Anticodon_Met"/>
</dbReference>
<dbReference type="GO" id="GO:0006431">
    <property type="term" value="P:methionyl-tRNA aminoacylation"/>
    <property type="evidence" value="ECO:0007669"/>
    <property type="project" value="InterPro"/>
</dbReference>
<dbReference type="InterPro" id="IPR014729">
    <property type="entry name" value="Rossmann-like_a/b/a_fold"/>
</dbReference>
<feature type="domain" description="Methionyl/Leucyl tRNA synthetase" evidence="11">
    <location>
        <begin position="43"/>
        <end position="403"/>
    </location>
</feature>
<keyword evidence="3 10" id="KW-0547">Nucleotide-binding</keyword>
<sequence length="557" mass="63057">MGSLPTCLALSYRRSFHQKLYKHLIKDGQRNTSHFSGVKQPFFITTPIFYVNADPHIGHIYTAVLADASARFHQMIGCDPVLFSTGTDEHGLKIQQASFLANKEPLAFCNKVSSSFREALSKCDISYTDYIRTTEKRHKENVQLFWETLSERGYIYKGKYEGWYCTADETFVAEDLTSLIKLPDGREQRVSTESSRPVEWFSEENYLFKLSTCREKLIEWLESGPVVRPPRYYSLLKSLLDQDLFDLSISRPNSRLSWGIPVPGDSSQTIYVWLDALLNYLTVAKHSQSQRNLWPPSVHVMGKDILKFHGIYWPAFLMAAGLELPKSLLVHGHWLVDEQKMSKTTGNVVSPHTCIDIATVNGLRYFLLHEGVPANDGNFSMKMMVRIANTDLADGIGNLVNRCCGKSLNPSLKRLAVSASSFEACGPAGSELLQLLERTPDAVHDEYLNWNFYKGIDHIMAVVRGANGLFQTMEPWKLKKEGQVDKFNATMAATMETARVVGTLLQPIVPSYSQRLLDKLGVPPTERTWDFASVRWSPNDHLLGDQGPVLFPRIKYE</sequence>
<keyword evidence="6 10" id="KW-0030">Aminoacyl-tRNA synthetase</keyword>
<dbReference type="InterPro" id="IPR015413">
    <property type="entry name" value="Methionyl/Leucyl_tRNA_Synth"/>
</dbReference>
<dbReference type="PRINTS" id="PR01041">
    <property type="entry name" value="TRNASYNTHMET"/>
</dbReference>
<dbReference type="FunFam" id="2.170.220.10:FF:000001">
    <property type="entry name" value="methionine--tRNA ligase, mitochondrial"/>
    <property type="match status" value="1"/>
</dbReference>
<evidence type="ECO:0000256" key="9">
    <source>
        <dbReference type="ARBA" id="ARBA00047364"/>
    </source>
</evidence>
<dbReference type="EMBL" id="LR022763">
    <property type="protein sequence ID" value="SVE92382.1"/>
    <property type="molecule type" value="mRNA"/>
</dbReference>
<dbReference type="NCBIfam" id="TIGR00398">
    <property type="entry name" value="metG"/>
    <property type="match status" value="1"/>
</dbReference>
<evidence type="ECO:0000256" key="3">
    <source>
        <dbReference type="ARBA" id="ARBA00022741"/>
    </source>
</evidence>
<dbReference type="Gene3D" id="3.40.50.620">
    <property type="entry name" value="HUPs"/>
    <property type="match status" value="1"/>
</dbReference>
<dbReference type="PANTHER" id="PTHR43326">
    <property type="entry name" value="METHIONYL-TRNA SYNTHETASE"/>
    <property type="match status" value="1"/>
</dbReference>
<name>A0A4Y7NGU6_9CRUS</name>
<dbReference type="InterPro" id="IPR023457">
    <property type="entry name" value="Met-tRNA_synth_2"/>
</dbReference>